<keyword evidence="5" id="KW-0067">ATP-binding</keyword>
<evidence type="ECO:0000256" key="4">
    <source>
        <dbReference type="ARBA" id="ARBA00022777"/>
    </source>
</evidence>
<feature type="region of interest" description="Disordered" evidence="7">
    <location>
        <begin position="291"/>
        <end position="322"/>
    </location>
</feature>
<dbReference type="GO" id="GO:0008865">
    <property type="term" value="F:fructokinase activity"/>
    <property type="evidence" value="ECO:0007669"/>
    <property type="project" value="UniProtKB-ARBA"/>
</dbReference>
<dbReference type="SUPFAM" id="SSF53613">
    <property type="entry name" value="Ribokinase-like"/>
    <property type="match status" value="1"/>
</dbReference>
<evidence type="ECO:0000256" key="7">
    <source>
        <dbReference type="SAM" id="MobiDB-lite"/>
    </source>
</evidence>
<dbReference type="CDD" id="cd01167">
    <property type="entry name" value="bac_FRK"/>
    <property type="match status" value="1"/>
</dbReference>
<dbReference type="InterPro" id="IPR002173">
    <property type="entry name" value="Carboh/pur_kinase_PfkB_CS"/>
</dbReference>
<feature type="domain" description="Carbohydrate kinase PfkB" evidence="8">
    <location>
        <begin position="2"/>
        <end position="295"/>
    </location>
</feature>
<keyword evidence="4 6" id="KW-0418">Kinase</keyword>
<proteinExistence type="inferred from homology"/>
<evidence type="ECO:0000313" key="9">
    <source>
        <dbReference type="EMBL" id="PZG00759.1"/>
    </source>
</evidence>
<evidence type="ECO:0000259" key="8">
    <source>
        <dbReference type="Pfam" id="PF00294"/>
    </source>
</evidence>
<dbReference type="InterPro" id="IPR002139">
    <property type="entry name" value="Ribo/fructo_kinase"/>
</dbReference>
<dbReference type="OrthoDB" id="9795789at2"/>
<evidence type="ECO:0000256" key="5">
    <source>
        <dbReference type="ARBA" id="ARBA00022840"/>
    </source>
</evidence>
<dbReference type="PROSITE" id="PS00583">
    <property type="entry name" value="PFKB_KINASES_1"/>
    <property type="match status" value="1"/>
</dbReference>
<dbReference type="InterPro" id="IPR029056">
    <property type="entry name" value="Ribokinase-like"/>
</dbReference>
<evidence type="ECO:0000256" key="3">
    <source>
        <dbReference type="ARBA" id="ARBA00022741"/>
    </source>
</evidence>
<dbReference type="PANTHER" id="PTHR43085">
    <property type="entry name" value="HEXOKINASE FAMILY MEMBER"/>
    <property type="match status" value="1"/>
</dbReference>
<dbReference type="Pfam" id="PF00294">
    <property type="entry name" value="PfkB"/>
    <property type="match status" value="1"/>
</dbReference>
<keyword evidence="10" id="KW-1185">Reference proteome</keyword>
<sequence>MITVVGETLVDLIEESPEKVAACPGGSPANVAVALARLGQSTTLLTQLGDDPHGRMLRANLDANGVRLDPGSVLDLPRTSVARTVLTPDGQAGYDFSIEWNAFGGAAIAAGPGGECLHTGSLAAVLAPGADDVLTLVRRSRAATMVSFDPNCRPSLMGDPAAARARIETLVALSDVVKVSVEDLAWLCPGLRPEEAGRRWLELGATLVVVTRGARGAWAATRQRHVDVGAYPVEVVDTIGAGDSFTAGMLAALAEAGLLGAAGRAALAAADHVTLTAVVGQAARAAAWTCTRRGADPPSRAELDAHRGPVPGEGRPQPSGAR</sequence>
<protein>
    <submittedName>
        <fullName evidence="9">Carbohydrate kinase</fullName>
    </submittedName>
</protein>
<dbReference type="InterPro" id="IPR011611">
    <property type="entry name" value="PfkB_dom"/>
</dbReference>
<dbReference type="PROSITE" id="PS00584">
    <property type="entry name" value="PFKB_KINASES_2"/>
    <property type="match status" value="1"/>
</dbReference>
<dbReference type="RefSeq" id="WP_111133743.1">
    <property type="nucleotide sequence ID" value="NZ_POUB01000040.1"/>
</dbReference>
<dbReference type="EMBL" id="POUB01000040">
    <property type="protein sequence ID" value="PZG00759.1"/>
    <property type="molecule type" value="Genomic_DNA"/>
</dbReference>
<dbReference type="PRINTS" id="PR00990">
    <property type="entry name" value="RIBOKINASE"/>
</dbReference>
<keyword evidence="2 6" id="KW-0808">Transferase</keyword>
<comment type="similarity">
    <text evidence="1 6">Belongs to the carbohydrate kinase PfkB family.</text>
</comment>
<dbReference type="GO" id="GO:0006000">
    <property type="term" value="P:fructose metabolic process"/>
    <property type="evidence" value="ECO:0007669"/>
    <property type="project" value="UniProtKB-ARBA"/>
</dbReference>
<evidence type="ECO:0000313" key="10">
    <source>
        <dbReference type="Proteomes" id="UP000248749"/>
    </source>
</evidence>
<name>A0A2W2DA16_9ACTN</name>
<dbReference type="InterPro" id="IPR050306">
    <property type="entry name" value="PfkB_Carbo_kinase"/>
</dbReference>
<accession>A0A2W2DA16</accession>
<dbReference type="PANTHER" id="PTHR43085:SF1">
    <property type="entry name" value="PSEUDOURIDINE KINASE-RELATED"/>
    <property type="match status" value="1"/>
</dbReference>
<dbReference type="GO" id="GO:0005524">
    <property type="term" value="F:ATP binding"/>
    <property type="evidence" value="ECO:0007669"/>
    <property type="project" value="UniProtKB-KW"/>
</dbReference>
<gene>
    <name evidence="9" type="ORF">C1I99_08965</name>
</gene>
<dbReference type="Gene3D" id="3.40.1190.20">
    <property type="match status" value="1"/>
</dbReference>
<dbReference type="Proteomes" id="UP000248749">
    <property type="component" value="Unassembled WGS sequence"/>
</dbReference>
<organism evidence="9 10">
    <name type="scientific">Micromonospora deserti</name>
    <dbReference type="NCBI Taxonomy" id="2070366"/>
    <lineage>
        <taxon>Bacteria</taxon>
        <taxon>Bacillati</taxon>
        <taxon>Actinomycetota</taxon>
        <taxon>Actinomycetes</taxon>
        <taxon>Micromonosporales</taxon>
        <taxon>Micromonosporaceae</taxon>
        <taxon>Micromonospora</taxon>
    </lineage>
</organism>
<feature type="compositionally biased region" description="Basic and acidic residues" evidence="7">
    <location>
        <begin position="293"/>
        <end position="307"/>
    </location>
</feature>
<evidence type="ECO:0000256" key="6">
    <source>
        <dbReference type="RuleBase" id="RU003704"/>
    </source>
</evidence>
<keyword evidence="3" id="KW-0547">Nucleotide-binding</keyword>
<comment type="caution">
    <text evidence="9">The sequence shown here is derived from an EMBL/GenBank/DDBJ whole genome shotgun (WGS) entry which is preliminary data.</text>
</comment>
<evidence type="ECO:0000256" key="1">
    <source>
        <dbReference type="ARBA" id="ARBA00010688"/>
    </source>
</evidence>
<evidence type="ECO:0000256" key="2">
    <source>
        <dbReference type="ARBA" id="ARBA00022679"/>
    </source>
</evidence>
<dbReference type="AlphaFoldDB" id="A0A2W2DA16"/>
<reference evidence="9 10" key="1">
    <citation type="submission" date="2018-01" db="EMBL/GenBank/DDBJ databases">
        <title>Draft genome sequence of Salinispora sp. 13K206.</title>
        <authorList>
            <person name="Sahin N."/>
            <person name="Saygin H."/>
            <person name="Ay H."/>
        </authorList>
    </citation>
    <scope>NUCLEOTIDE SEQUENCE [LARGE SCALE GENOMIC DNA]</scope>
    <source>
        <strain evidence="9 10">13K206</strain>
    </source>
</reference>